<reference evidence="1" key="1">
    <citation type="journal article" date="2015" name="Nature">
        <title>Complex archaea that bridge the gap between prokaryotes and eukaryotes.</title>
        <authorList>
            <person name="Spang A."/>
            <person name="Saw J.H."/>
            <person name="Jorgensen S.L."/>
            <person name="Zaremba-Niedzwiedzka K."/>
            <person name="Martijn J."/>
            <person name="Lind A.E."/>
            <person name="van Eijk R."/>
            <person name="Schleper C."/>
            <person name="Guy L."/>
            <person name="Ettema T.J."/>
        </authorList>
    </citation>
    <scope>NUCLEOTIDE SEQUENCE</scope>
</reference>
<comment type="caution">
    <text evidence="1">The sequence shown here is derived from an EMBL/GenBank/DDBJ whole genome shotgun (WGS) entry which is preliminary data.</text>
</comment>
<organism evidence="1">
    <name type="scientific">marine sediment metagenome</name>
    <dbReference type="NCBI Taxonomy" id="412755"/>
    <lineage>
        <taxon>unclassified sequences</taxon>
        <taxon>metagenomes</taxon>
        <taxon>ecological metagenomes</taxon>
    </lineage>
</organism>
<dbReference type="AlphaFoldDB" id="A0A0F9LRM2"/>
<sequence>MTMPKRESRFPIWLVWSLNHRSLLALNAVDTSQAVANDHRRMLLQEHDGQIYIRVWVELSEANHLFGASLLDYPAVGNERQVTAEKLNKLEAAGKIPSSEAPPELS</sequence>
<gene>
    <name evidence="1" type="ORF">LCGC14_1164870</name>
</gene>
<accession>A0A0F9LRM2</accession>
<dbReference type="EMBL" id="LAZR01005711">
    <property type="protein sequence ID" value="KKM97744.1"/>
    <property type="molecule type" value="Genomic_DNA"/>
</dbReference>
<name>A0A0F9LRM2_9ZZZZ</name>
<evidence type="ECO:0000313" key="1">
    <source>
        <dbReference type="EMBL" id="KKM97744.1"/>
    </source>
</evidence>
<protein>
    <submittedName>
        <fullName evidence="1">Uncharacterized protein</fullName>
    </submittedName>
</protein>
<proteinExistence type="predicted"/>